<dbReference type="PANTHER" id="PTHR42714:SF2">
    <property type="entry name" value="TRNA MODIFICATION GTPASE GTPBP3, MITOCHONDRIAL"/>
    <property type="match status" value="1"/>
</dbReference>
<comment type="caution">
    <text evidence="2">The sequence shown here is derived from an EMBL/GenBank/DDBJ whole genome shotgun (WGS) entry which is preliminary data.</text>
</comment>
<accession>A0A8B3TBR4</accession>
<dbReference type="Proteomes" id="UP000294229">
    <property type="component" value="Unassembled WGS sequence"/>
</dbReference>
<protein>
    <submittedName>
        <fullName evidence="2">GTP-binding protein</fullName>
    </submittedName>
</protein>
<feature type="domain" description="G" evidence="1">
    <location>
        <begin position="56"/>
        <end position="172"/>
    </location>
</feature>
<sequence>MEKEMIKEINSFNTDLNETNSSEVSNDLDQHLKFIPSNLREKVKEKLERTIFYTPRIGIMGQSGAGKSSLANAIVGRKVFETGSNGGCTRKLQEEIVSIGKRKLIFVDLPGIAEDSHFDEEYKELYRKAFTDLDIILWVIKIDNRANQADKEFYKEIKQEFIRKYNREILFVLSQADKADPSDEWDHDKYVPSEEQNETILENKKRISEMFEAFSGNVLPVACKYREGKFKSYGLSKLVLRIIEVLPKEAKASFYASANEEAKTESAKVEAQKGLWDTIVDTVKEKLPEIVETLLPLAKTAIDKIFKKWF</sequence>
<dbReference type="GO" id="GO:0030488">
    <property type="term" value="P:tRNA methylation"/>
    <property type="evidence" value="ECO:0007669"/>
    <property type="project" value="TreeGrafter"/>
</dbReference>
<reference evidence="2 3" key="1">
    <citation type="submission" date="2018-11" db="EMBL/GenBank/DDBJ databases">
        <title>Sequencing Av. paragallinarum serogroups.</title>
        <authorList>
            <person name="Hellmuth J.E."/>
            <person name="Boucher C.E."/>
            <person name="Cason E.D."/>
        </authorList>
    </citation>
    <scope>NUCLEOTIDE SEQUENCE [LARGE SCALE GENOMIC DNA]</scope>
    <source>
        <strain evidence="2 3">SA-3</strain>
    </source>
</reference>
<dbReference type="GO" id="GO:0002098">
    <property type="term" value="P:tRNA wobble uridine modification"/>
    <property type="evidence" value="ECO:0007669"/>
    <property type="project" value="TreeGrafter"/>
</dbReference>
<gene>
    <name evidence="2" type="ORF">EIG79_08205</name>
</gene>
<dbReference type="Gene3D" id="3.40.50.300">
    <property type="entry name" value="P-loop containing nucleotide triphosphate hydrolases"/>
    <property type="match status" value="1"/>
</dbReference>
<proteinExistence type="predicted"/>
<dbReference type="GO" id="GO:0005829">
    <property type="term" value="C:cytosol"/>
    <property type="evidence" value="ECO:0007669"/>
    <property type="project" value="TreeGrafter"/>
</dbReference>
<dbReference type="InterPro" id="IPR005225">
    <property type="entry name" value="Small_GTP-bd"/>
</dbReference>
<organism evidence="2 3">
    <name type="scientific">Avibacterium paragallinarum</name>
    <name type="common">Haemophilus gallinarum</name>
    <dbReference type="NCBI Taxonomy" id="728"/>
    <lineage>
        <taxon>Bacteria</taxon>
        <taxon>Pseudomonadati</taxon>
        <taxon>Pseudomonadota</taxon>
        <taxon>Gammaproteobacteria</taxon>
        <taxon>Pasteurellales</taxon>
        <taxon>Pasteurellaceae</taxon>
        <taxon>Avibacterium</taxon>
    </lineage>
</organism>
<evidence type="ECO:0000313" key="3">
    <source>
        <dbReference type="Proteomes" id="UP000294229"/>
    </source>
</evidence>
<dbReference type="EMBL" id="RQXS01000039">
    <property type="protein sequence ID" value="RZN57983.1"/>
    <property type="molecule type" value="Genomic_DNA"/>
</dbReference>
<dbReference type="PANTHER" id="PTHR42714">
    <property type="entry name" value="TRNA MODIFICATION GTPASE GTPBP3"/>
    <property type="match status" value="1"/>
</dbReference>
<evidence type="ECO:0000313" key="2">
    <source>
        <dbReference type="EMBL" id="RZN57983.1"/>
    </source>
</evidence>
<dbReference type="InterPro" id="IPR027417">
    <property type="entry name" value="P-loop_NTPase"/>
</dbReference>
<dbReference type="AlphaFoldDB" id="A0A8B3TBR4"/>
<evidence type="ECO:0000259" key="1">
    <source>
        <dbReference type="Pfam" id="PF01926"/>
    </source>
</evidence>
<name>A0A8B3TBR4_AVIPA</name>
<dbReference type="Pfam" id="PF01926">
    <property type="entry name" value="MMR_HSR1"/>
    <property type="match status" value="1"/>
</dbReference>
<dbReference type="NCBIfam" id="TIGR00231">
    <property type="entry name" value="small_GTP"/>
    <property type="match status" value="1"/>
</dbReference>
<dbReference type="GO" id="GO:0005525">
    <property type="term" value="F:GTP binding"/>
    <property type="evidence" value="ECO:0007669"/>
    <property type="project" value="InterPro"/>
</dbReference>
<dbReference type="SUPFAM" id="SSF52540">
    <property type="entry name" value="P-loop containing nucleoside triphosphate hydrolases"/>
    <property type="match status" value="1"/>
</dbReference>
<dbReference type="InterPro" id="IPR006073">
    <property type="entry name" value="GTP-bd"/>
</dbReference>